<feature type="signal peptide" evidence="1">
    <location>
        <begin position="1"/>
        <end position="18"/>
    </location>
</feature>
<evidence type="ECO:0000256" key="1">
    <source>
        <dbReference type="SAM" id="SignalP"/>
    </source>
</evidence>
<keyword evidence="2" id="KW-0378">Hydrolase</keyword>
<dbReference type="AlphaFoldDB" id="S3D448"/>
<dbReference type="KEGG" id="glz:GLAREA_02725"/>
<dbReference type="HOGENOM" id="CLU_036301_0_1_1"/>
<dbReference type="PANTHER" id="PTHR38792">
    <property type="entry name" value="BNR/ASP-BOX REPEAT DOMAIN PROTEIN (AFU_ORTHOLOGUE AFUA_7G06430)-RELATED"/>
    <property type="match status" value="1"/>
</dbReference>
<dbReference type="Gene3D" id="2.120.10.10">
    <property type="match status" value="1"/>
</dbReference>
<feature type="chain" id="PRO_5004519481" evidence="1">
    <location>
        <begin position="19"/>
        <end position="382"/>
    </location>
</feature>
<reference evidence="2 3" key="1">
    <citation type="journal article" date="2013" name="BMC Genomics">
        <title>Genomics-driven discovery of the pneumocandin biosynthetic gene cluster in the fungus Glarea lozoyensis.</title>
        <authorList>
            <person name="Chen L."/>
            <person name="Yue Q."/>
            <person name="Zhang X."/>
            <person name="Xiang M."/>
            <person name="Wang C."/>
            <person name="Li S."/>
            <person name="Che Y."/>
            <person name="Ortiz-Lopez F.J."/>
            <person name="Bills G.F."/>
            <person name="Liu X."/>
            <person name="An Z."/>
        </authorList>
    </citation>
    <scope>NUCLEOTIDE SEQUENCE [LARGE SCALE GENOMIC DNA]</scope>
    <source>
        <strain evidence="3">ATCC 20868 / MF5171</strain>
    </source>
</reference>
<evidence type="ECO:0000313" key="3">
    <source>
        <dbReference type="Proteomes" id="UP000016922"/>
    </source>
</evidence>
<dbReference type="CDD" id="cd15482">
    <property type="entry name" value="Sialidase_non-viral"/>
    <property type="match status" value="1"/>
</dbReference>
<dbReference type="GeneID" id="19461781"/>
<dbReference type="eggNOG" id="ENOG502QW46">
    <property type="taxonomic scope" value="Eukaryota"/>
</dbReference>
<protein>
    <submittedName>
        <fullName evidence="2">Oligoxyloglucan reducing end-specific cellobiohydrolase</fullName>
    </submittedName>
</protein>
<dbReference type="PANTHER" id="PTHR38792:SF3">
    <property type="entry name" value="BNR_ASP-BOX REPEAT DOMAIN PROTEIN (AFU_ORTHOLOGUE AFUA_7G06430)-RELATED"/>
    <property type="match status" value="1"/>
</dbReference>
<evidence type="ECO:0000313" key="2">
    <source>
        <dbReference type="EMBL" id="EPE26811.1"/>
    </source>
</evidence>
<dbReference type="RefSeq" id="XP_008086001.1">
    <property type="nucleotide sequence ID" value="XM_008087810.1"/>
</dbReference>
<gene>
    <name evidence="2" type="ORF">GLAREA_02725</name>
</gene>
<dbReference type="Proteomes" id="UP000016922">
    <property type="component" value="Unassembled WGS sequence"/>
</dbReference>
<name>S3D448_GLAL2</name>
<accession>S3D448</accession>
<dbReference type="OMA" id="DTQNNWG"/>
<keyword evidence="1" id="KW-0732">Signal</keyword>
<dbReference type="GO" id="GO:0016787">
    <property type="term" value="F:hydrolase activity"/>
    <property type="evidence" value="ECO:0007669"/>
    <property type="project" value="UniProtKB-KW"/>
</dbReference>
<dbReference type="SUPFAM" id="SSF110296">
    <property type="entry name" value="Oligoxyloglucan reducing end-specific cellobiohydrolase"/>
    <property type="match status" value="1"/>
</dbReference>
<sequence>MLFNFILSVSLLCPSVLAAPGVAPFSTFSKVTVFTPPSTYTDPRVLYARTVELADGVLLATWENYSPEPPLVYFPIYRSIDGGASWKEISRVKDTVNNWGMRYQPHLYVLSKAIGKFKPGTIICSGNSIPTNLNATKIDVYASEDSGYTWKFVSHVATGGAAIPDNGIPAVWEPFILEFEDNIVLYYSDQRDPKHGQKLVHTVSKDLLKWDPIVEDVSYSTYTARPGMTTIIQLPNKKYMMTYEYGGGPTKTGTSYSFPVYYRINNSPLKFNSSFGYPIISSDGIQPNGSPTITYSSVGGINGTIIVSSGSNSQVFVNRALGDVGAWKTVTTPESNAYTRHVRVLKDQNHLLVMGAGKLPPSTTNKVTVSVIDLQKGLAAAT</sequence>
<dbReference type="EMBL" id="KE145370">
    <property type="protein sequence ID" value="EPE26811.1"/>
    <property type="molecule type" value="Genomic_DNA"/>
</dbReference>
<dbReference type="OrthoDB" id="2130735at2759"/>
<organism evidence="2 3">
    <name type="scientific">Glarea lozoyensis (strain ATCC 20868 / MF5171)</name>
    <dbReference type="NCBI Taxonomy" id="1116229"/>
    <lineage>
        <taxon>Eukaryota</taxon>
        <taxon>Fungi</taxon>
        <taxon>Dikarya</taxon>
        <taxon>Ascomycota</taxon>
        <taxon>Pezizomycotina</taxon>
        <taxon>Leotiomycetes</taxon>
        <taxon>Helotiales</taxon>
        <taxon>Helotiaceae</taxon>
        <taxon>Glarea</taxon>
    </lineage>
</organism>
<keyword evidence="3" id="KW-1185">Reference proteome</keyword>
<proteinExistence type="predicted"/>